<accession>A0A8H5GGC6</accession>
<comment type="caution">
    <text evidence="2">The sequence shown here is derived from an EMBL/GenBank/DDBJ whole genome shotgun (WGS) entry which is preliminary data.</text>
</comment>
<feature type="region of interest" description="Disordered" evidence="1">
    <location>
        <begin position="200"/>
        <end position="237"/>
    </location>
</feature>
<organism evidence="2 3">
    <name type="scientific">Collybiopsis confluens</name>
    <dbReference type="NCBI Taxonomy" id="2823264"/>
    <lineage>
        <taxon>Eukaryota</taxon>
        <taxon>Fungi</taxon>
        <taxon>Dikarya</taxon>
        <taxon>Basidiomycota</taxon>
        <taxon>Agaricomycotina</taxon>
        <taxon>Agaricomycetes</taxon>
        <taxon>Agaricomycetidae</taxon>
        <taxon>Agaricales</taxon>
        <taxon>Marasmiineae</taxon>
        <taxon>Omphalotaceae</taxon>
        <taxon>Collybiopsis</taxon>
    </lineage>
</organism>
<keyword evidence="3" id="KW-1185">Reference proteome</keyword>
<evidence type="ECO:0000313" key="3">
    <source>
        <dbReference type="Proteomes" id="UP000518752"/>
    </source>
</evidence>
<dbReference type="AlphaFoldDB" id="A0A8H5GGC6"/>
<name>A0A8H5GGC6_9AGAR</name>
<evidence type="ECO:0000256" key="1">
    <source>
        <dbReference type="SAM" id="MobiDB-lite"/>
    </source>
</evidence>
<protein>
    <submittedName>
        <fullName evidence="2">Uncharacterized protein</fullName>
    </submittedName>
</protein>
<reference evidence="2 3" key="1">
    <citation type="journal article" date="2020" name="ISME J.">
        <title>Uncovering the hidden diversity of litter-decomposition mechanisms in mushroom-forming fungi.</title>
        <authorList>
            <person name="Floudas D."/>
            <person name="Bentzer J."/>
            <person name="Ahren D."/>
            <person name="Johansson T."/>
            <person name="Persson P."/>
            <person name="Tunlid A."/>
        </authorList>
    </citation>
    <scope>NUCLEOTIDE SEQUENCE [LARGE SCALE GENOMIC DNA]</scope>
    <source>
        <strain evidence="2 3">CBS 406.79</strain>
    </source>
</reference>
<dbReference type="OrthoDB" id="3133596at2759"/>
<sequence>MSILELSYLSADAISTSSADEHLQPVQQFRLLTEHDFLGWPDGIDYYWGLPKGTMNLFSELNLVSVRADIAQLLWAKRLALTLAAYALRFVLYPLTSPKFHISRQAFPVKEYDYRLFPLNDHGPPIFVRNSAGAVIHEEHFPYSNLPPLRLSLYPFVATTHAAGGLPARAPPEDPGYVYPIRRMFVALYSPVPKHFTSLHSSRGNRNVDLHDSSSNSESFSDSESSSEPEPISGSCLTGHESRIHFWIQGTDDTPPDDPAVLNTSEITRWEFKRAYSAEVP</sequence>
<dbReference type="Proteomes" id="UP000518752">
    <property type="component" value="Unassembled WGS sequence"/>
</dbReference>
<gene>
    <name evidence="2" type="ORF">D9757_011340</name>
</gene>
<evidence type="ECO:0000313" key="2">
    <source>
        <dbReference type="EMBL" id="KAF5364516.1"/>
    </source>
</evidence>
<dbReference type="EMBL" id="JAACJN010000185">
    <property type="protein sequence ID" value="KAF5364516.1"/>
    <property type="molecule type" value="Genomic_DNA"/>
</dbReference>
<feature type="compositionally biased region" description="Low complexity" evidence="1">
    <location>
        <begin position="213"/>
        <end position="235"/>
    </location>
</feature>
<proteinExistence type="predicted"/>